<evidence type="ECO:0000313" key="2">
    <source>
        <dbReference type="Proteomes" id="UP000253501"/>
    </source>
</evidence>
<dbReference type="Proteomes" id="UP000253501">
    <property type="component" value="Unassembled WGS sequence"/>
</dbReference>
<dbReference type="AlphaFoldDB" id="A0A367PAN8"/>
<organism evidence="1 2">
    <name type="scientific">Cupriavidus necator</name>
    <name type="common">Alcaligenes eutrophus</name>
    <name type="synonym">Ralstonia eutropha</name>
    <dbReference type="NCBI Taxonomy" id="106590"/>
    <lineage>
        <taxon>Bacteria</taxon>
        <taxon>Pseudomonadati</taxon>
        <taxon>Pseudomonadota</taxon>
        <taxon>Betaproteobacteria</taxon>
        <taxon>Burkholderiales</taxon>
        <taxon>Burkholderiaceae</taxon>
        <taxon>Cupriavidus</taxon>
    </lineage>
</organism>
<sequence length="121" mass="13725">MKRDWDLVREILTRLEGLNPNHEGLSSNQFDGYDPATVAYHFQMLNEAGLIIARTIGSMSERYAGAFALRLTWDGQEFLSKIRSDTVWSKVKKMITDKGIALGFDVIKVAATHYIKSQFPD</sequence>
<gene>
    <name evidence="1" type="ORF">DDK22_33840</name>
</gene>
<name>A0A367PAN8_CUPNE</name>
<dbReference type="Pfam" id="PF10711">
    <property type="entry name" value="DUF2513"/>
    <property type="match status" value="1"/>
</dbReference>
<accession>A0A367PAN8</accession>
<reference evidence="1 2" key="1">
    <citation type="submission" date="2018-04" db="EMBL/GenBank/DDBJ databases">
        <title>Cupriavidus necator CR12 genome sequencing and assembly.</title>
        <authorList>
            <person name="Ben Fekih I."/>
            <person name="Mazhar H.S."/>
            <person name="Bello S.K."/>
            <person name="Rensing C."/>
        </authorList>
    </citation>
    <scope>NUCLEOTIDE SEQUENCE [LARGE SCALE GENOMIC DNA]</scope>
    <source>
        <strain evidence="1 2">CR12</strain>
    </source>
</reference>
<dbReference type="EMBL" id="QDHA01000113">
    <property type="protein sequence ID" value="RCJ04106.1"/>
    <property type="molecule type" value="Genomic_DNA"/>
</dbReference>
<protein>
    <submittedName>
        <fullName evidence="1">DUF2513 domain-containing protein</fullName>
    </submittedName>
</protein>
<evidence type="ECO:0000313" key="1">
    <source>
        <dbReference type="EMBL" id="RCJ04106.1"/>
    </source>
</evidence>
<dbReference type="InterPro" id="IPR019650">
    <property type="entry name" value="DUF2513"/>
</dbReference>
<proteinExistence type="predicted"/>
<comment type="caution">
    <text evidence="1">The sequence shown here is derived from an EMBL/GenBank/DDBJ whole genome shotgun (WGS) entry which is preliminary data.</text>
</comment>